<name>A0A4S8SFD9_AURPU</name>
<dbReference type="GO" id="GO:0022857">
    <property type="term" value="F:transmembrane transporter activity"/>
    <property type="evidence" value="ECO:0007669"/>
    <property type="project" value="InterPro"/>
</dbReference>
<feature type="transmembrane region" description="Helical" evidence="8">
    <location>
        <begin position="230"/>
        <end position="248"/>
    </location>
</feature>
<comment type="similarity">
    <text evidence="2 7">Belongs to the purine-cytosine permease (2.A.39) family.</text>
</comment>
<feature type="transmembrane region" description="Helical" evidence="8">
    <location>
        <begin position="187"/>
        <end position="210"/>
    </location>
</feature>
<keyword evidence="5 8" id="KW-1133">Transmembrane helix</keyword>
<evidence type="ECO:0000256" key="4">
    <source>
        <dbReference type="ARBA" id="ARBA00022692"/>
    </source>
</evidence>
<dbReference type="InterPro" id="IPR026030">
    <property type="entry name" value="Pur-cyt_permease_Fcy2/21/22"/>
</dbReference>
<evidence type="ECO:0000256" key="1">
    <source>
        <dbReference type="ARBA" id="ARBA00004141"/>
    </source>
</evidence>
<keyword evidence="4 8" id="KW-0812">Transmembrane</keyword>
<feature type="transmembrane region" description="Helical" evidence="8">
    <location>
        <begin position="149"/>
        <end position="167"/>
    </location>
</feature>
<feature type="transmembrane region" description="Helical" evidence="8">
    <location>
        <begin position="255"/>
        <end position="275"/>
    </location>
</feature>
<dbReference type="Proteomes" id="UP000304951">
    <property type="component" value="Unassembled WGS sequence"/>
</dbReference>
<keyword evidence="6 7" id="KW-0472">Membrane</keyword>
<feature type="transmembrane region" description="Helical" evidence="8">
    <location>
        <begin position="417"/>
        <end position="439"/>
    </location>
</feature>
<feature type="transmembrane region" description="Helical" evidence="8">
    <location>
        <begin position="488"/>
        <end position="511"/>
    </location>
</feature>
<dbReference type="GO" id="GO:0005886">
    <property type="term" value="C:plasma membrane"/>
    <property type="evidence" value="ECO:0007669"/>
    <property type="project" value="TreeGrafter"/>
</dbReference>
<feature type="transmembrane region" description="Helical" evidence="8">
    <location>
        <begin position="117"/>
        <end position="137"/>
    </location>
</feature>
<reference evidence="9 10" key="1">
    <citation type="submission" date="2018-10" db="EMBL/GenBank/DDBJ databases">
        <title>Fifty Aureobasidium pullulans genomes reveal a recombining polyextremotolerant generalist.</title>
        <authorList>
            <person name="Gostincar C."/>
            <person name="Turk M."/>
            <person name="Zajc J."/>
            <person name="Gunde-Cimerman N."/>
        </authorList>
    </citation>
    <scope>NUCLEOTIDE SEQUENCE [LARGE SCALE GENOMIC DNA]</scope>
    <source>
        <strain evidence="9 10">EXF-11900</strain>
    </source>
</reference>
<comment type="subcellular location">
    <subcellularLocation>
        <location evidence="1">Membrane</location>
        <topology evidence="1">Multi-pass membrane protein</topology>
    </subcellularLocation>
</comment>
<gene>
    <name evidence="9" type="ORF">D6D28_06025</name>
</gene>
<organism evidence="9 10">
    <name type="scientific">Aureobasidium pullulans</name>
    <name type="common">Black yeast</name>
    <name type="synonym">Pullularia pullulans</name>
    <dbReference type="NCBI Taxonomy" id="5580"/>
    <lineage>
        <taxon>Eukaryota</taxon>
        <taxon>Fungi</taxon>
        <taxon>Dikarya</taxon>
        <taxon>Ascomycota</taxon>
        <taxon>Pezizomycotina</taxon>
        <taxon>Dothideomycetes</taxon>
        <taxon>Dothideomycetidae</taxon>
        <taxon>Dothideales</taxon>
        <taxon>Saccotheciaceae</taxon>
        <taxon>Aureobasidium</taxon>
    </lineage>
</organism>
<dbReference type="PIRSF" id="PIRSF002744">
    <property type="entry name" value="Pur-cyt_permease"/>
    <property type="match status" value="1"/>
</dbReference>
<evidence type="ECO:0000256" key="8">
    <source>
        <dbReference type="SAM" id="Phobius"/>
    </source>
</evidence>
<dbReference type="PANTHER" id="PTHR31806">
    <property type="entry name" value="PURINE-CYTOSINE PERMEASE FCY2-RELATED"/>
    <property type="match status" value="1"/>
</dbReference>
<evidence type="ECO:0000256" key="5">
    <source>
        <dbReference type="ARBA" id="ARBA00022989"/>
    </source>
</evidence>
<feature type="transmembrane region" description="Helical" evidence="8">
    <location>
        <begin position="322"/>
        <end position="344"/>
    </location>
</feature>
<dbReference type="Gene3D" id="1.10.4160.10">
    <property type="entry name" value="Hydantoin permease"/>
    <property type="match status" value="1"/>
</dbReference>
<evidence type="ECO:0000256" key="7">
    <source>
        <dbReference type="PIRNR" id="PIRNR002744"/>
    </source>
</evidence>
<feature type="transmembrane region" description="Helical" evidence="8">
    <location>
        <begin position="380"/>
        <end position="405"/>
    </location>
</feature>
<evidence type="ECO:0000313" key="10">
    <source>
        <dbReference type="Proteomes" id="UP000304951"/>
    </source>
</evidence>
<protein>
    <submittedName>
        <fullName evidence="9">Cytosine-purine permease</fullName>
    </submittedName>
</protein>
<feature type="transmembrane region" description="Helical" evidence="8">
    <location>
        <begin position="523"/>
        <end position="542"/>
    </location>
</feature>
<dbReference type="EMBL" id="QZAF01000264">
    <property type="protein sequence ID" value="THV69268.1"/>
    <property type="molecule type" value="Genomic_DNA"/>
</dbReference>
<dbReference type="PANTHER" id="PTHR31806:SF5">
    <property type="entry name" value="PURINE-CYTOSINE PERMEASE FCY21"/>
    <property type="match status" value="1"/>
</dbReference>
<dbReference type="Pfam" id="PF02133">
    <property type="entry name" value="Transp_cyt_pur"/>
    <property type="match status" value="1"/>
</dbReference>
<evidence type="ECO:0000256" key="3">
    <source>
        <dbReference type="ARBA" id="ARBA00022448"/>
    </source>
</evidence>
<evidence type="ECO:0000313" key="9">
    <source>
        <dbReference type="EMBL" id="THV69268.1"/>
    </source>
</evidence>
<feature type="transmembrane region" description="Helical" evidence="8">
    <location>
        <begin position="287"/>
        <end position="310"/>
    </location>
</feature>
<sequence length="550" mass="59463">MSRRRKTPNGKKILVRAKKWQDFTKQRCQKLEKESYPYMSSASIPRAGFSTMVNQARKEAHANVTDEEKGLPGPGKDADVEIAQSWSLKKFASLGVETGGIVPIPVSERTNTRVHGIFTLWLTMSVNLLPIVTGMTGPLGYGLGLRDCSLIILFFSILCTIPVGYLATLGPKTGMRQMIQARFSFGYYLVSVPVILNLATLTGFCVIDSVIGGQSLSAITHGHLTPDVGIVVIAILAMLVCFCGFKILHRYERFAWIPALIAIVIATGTGGKHLSNQAAFETPEASTILSFSALIAGFLIPWAALAGDFAVYMVPEASSTKVFAYTYGGLFLPTVPLMVLGAAIGGACPNVPSWQAGYESTSVGGVLAAMLEPAGGFGKFVVVLLAFSLLGNIAATMYSITLNFQLLLPWMVRVPRFLFAIVITAIVIPVAIRAATSFFDNLENFIGVIGYWASAFVAVVVIEHAWFRKSDCSAYDHEKWDKSNMLPSGLAALGASLLSFALVVPSMAQVWYTGPIAKTTGDIGFELAFVVTGLLYVPLRYLEIRIQKRV</sequence>
<evidence type="ECO:0000256" key="2">
    <source>
        <dbReference type="ARBA" id="ARBA00008974"/>
    </source>
</evidence>
<keyword evidence="3 7" id="KW-0813">Transport</keyword>
<accession>A0A4S8SFD9</accession>
<comment type="caution">
    <text evidence="9">The sequence shown here is derived from an EMBL/GenBank/DDBJ whole genome shotgun (WGS) entry which is preliminary data.</text>
</comment>
<proteinExistence type="inferred from homology"/>
<evidence type="ECO:0000256" key="6">
    <source>
        <dbReference type="ARBA" id="ARBA00023136"/>
    </source>
</evidence>
<dbReference type="AlphaFoldDB" id="A0A4S8SFD9"/>
<dbReference type="InterPro" id="IPR001248">
    <property type="entry name" value="Pur-cyt_permease"/>
</dbReference>
<feature type="transmembrane region" description="Helical" evidence="8">
    <location>
        <begin position="445"/>
        <end position="467"/>
    </location>
</feature>